<dbReference type="Pfam" id="PF25087">
    <property type="entry name" value="GMPPB_C"/>
    <property type="match status" value="1"/>
</dbReference>
<protein>
    <submittedName>
        <fullName evidence="3">Glucose-1-phosphate thymidylyltransferase</fullName>
    </submittedName>
</protein>
<feature type="domain" description="Mannose-1-phosphate guanyltransferase C-terminal" evidence="2">
    <location>
        <begin position="86"/>
        <end position="152"/>
    </location>
</feature>
<evidence type="ECO:0000259" key="2">
    <source>
        <dbReference type="Pfam" id="PF25087"/>
    </source>
</evidence>
<dbReference type="GO" id="GO:0016740">
    <property type="term" value="F:transferase activity"/>
    <property type="evidence" value="ECO:0007669"/>
    <property type="project" value="UniProtKB-KW"/>
</dbReference>
<reference evidence="4" key="1">
    <citation type="submission" date="2017-09" db="EMBL/GenBank/DDBJ databases">
        <title>Depth-based differentiation of microbial function through sediment-hosted aquifers and enrichment of novel symbionts in the deep terrestrial subsurface.</title>
        <authorList>
            <person name="Probst A.J."/>
            <person name="Ladd B."/>
            <person name="Jarett J.K."/>
            <person name="Geller-Mcgrath D.E."/>
            <person name="Sieber C.M.K."/>
            <person name="Emerson J.B."/>
            <person name="Anantharaman K."/>
            <person name="Thomas B.C."/>
            <person name="Malmstrom R."/>
            <person name="Stieglmeier M."/>
            <person name="Klingl A."/>
            <person name="Woyke T."/>
            <person name="Ryan C.M."/>
            <person name="Banfield J.F."/>
        </authorList>
    </citation>
    <scope>NUCLEOTIDE SEQUENCE [LARGE SCALE GENOMIC DNA]</scope>
</reference>
<dbReference type="Proteomes" id="UP000231183">
    <property type="component" value="Unassembled WGS sequence"/>
</dbReference>
<dbReference type="PANTHER" id="PTHR42883">
    <property type="entry name" value="GLUCOSE-1-PHOSPHATE THYMIDYLTRANSFERASE"/>
    <property type="match status" value="1"/>
</dbReference>
<name>A0A2M6W4R3_9BACT</name>
<gene>
    <name evidence="3" type="ORF">COU31_01200</name>
</gene>
<dbReference type="Gene3D" id="3.90.550.10">
    <property type="entry name" value="Spore Coat Polysaccharide Biosynthesis Protein SpsA, Chain A"/>
    <property type="match status" value="1"/>
</dbReference>
<comment type="caution">
    <text evidence="3">The sequence shown here is derived from an EMBL/GenBank/DDBJ whole genome shotgun (WGS) entry which is preliminary data.</text>
</comment>
<keyword evidence="3" id="KW-0808">Transferase</keyword>
<dbReference type="InterPro" id="IPR056729">
    <property type="entry name" value="GMPPB_C"/>
</dbReference>
<dbReference type="SUPFAM" id="SSF53448">
    <property type="entry name" value="Nucleotide-diphospho-sugar transferases"/>
    <property type="match status" value="1"/>
</dbReference>
<proteinExistence type="predicted"/>
<evidence type="ECO:0000313" key="4">
    <source>
        <dbReference type="Proteomes" id="UP000231183"/>
    </source>
</evidence>
<feature type="non-terminal residue" evidence="3">
    <location>
        <position position="1"/>
    </location>
</feature>
<evidence type="ECO:0000313" key="3">
    <source>
        <dbReference type="EMBL" id="PIT87771.1"/>
    </source>
</evidence>
<dbReference type="AlphaFoldDB" id="A0A2M6W4R3"/>
<dbReference type="PANTHER" id="PTHR42883:SF2">
    <property type="entry name" value="THYMIDYLYLTRANSFERASE"/>
    <property type="match status" value="1"/>
</dbReference>
<sequence length="169" mass="19025">FFKAFDNIKPSARGEYEIPDIYSYLIKNNYQVGYKEITGWWKDTGKPDDLLLANALLMDQKPADFWTRDKIKLGAGVKIGANVELIGPAIIGRDCRLDDCHIGPHTYLGDNCHLKSVKVENSLIFDNCQIECNRQIRNSIIGRNAVIREQAKDDSANNLIVGDNSLINL</sequence>
<accession>A0A2M6W4R3</accession>
<dbReference type="EMBL" id="PFBX01000007">
    <property type="protein sequence ID" value="PIT87771.1"/>
    <property type="molecule type" value="Genomic_DNA"/>
</dbReference>
<evidence type="ECO:0000259" key="1">
    <source>
        <dbReference type="Pfam" id="PF00483"/>
    </source>
</evidence>
<organism evidence="3 4">
    <name type="scientific">Candidatus Magasanikbacteria bacterium CG10_big_fil_rev_8_21_14_0_10_40_10</name>
    <dbReference type="NCBI Taxonomy" id="1974648"/>
    <lineage>
        <taxon>Bacteria</taxon>
        <taxon>Candidatus Magasanikiibacteriota</taxon>
    </lineage>
</organism>
<dbReference type="InterPro" id="IPR029044">
    <property type="entry name" value="Nucleotide-diphossugar_trans"/>
</dbReference>
<feature type="domain" description="Nucleotidyl transferase" evidence="1">
    <location>
        <begin position="6"/>
        <end position="58"/>
    </location>
</feature>
<dbReference type="Gene3D" id="2.160.10.10">
    <property type="entry name" value="Hexapeptide repeat proteins"/>
    <property type="match status" value="1"/>
</dbReference>
<dbReference type="InterPro" id="IPR005835">
    <property type="entry name" value="NTP_transferase_dom"/>
</dbReference>
<dbReference type="Pfam" id="PF00483">
    <property type="entry name" value="NTP_transferase"/>
    <property type="match status" value="1"/>
</dbReference>